<dbReference type="AlphaFoldDB" id="W4Q007"/>
<dbReference type="Proteomes" id="UP000018890">
    <property type="component" value="Unassembled WGS sequence"/>
</dbReference>
<gene>
    <name evidence="2" type="ORF">JCM9140_1262</name>
</gene>
<organism evidence="2 3">
    <name type="scientific">Halalkalibacter wakoensis JCM 9140</name>
    <dbReference type="NCBI Taxonomy" id="1236970"/>
    <lineage>
        <taxon>Bacteria</taxon>
        <taxon>Bacillati</taxon>
        <taxon>Bacillota</taxon>
        <taxon>Bacilli</taxon>
        <taxon>Bacillales</taxon>
        <taxon>Bacillaceae</taxon>
        <taxon>Halalkalibacter</taxon>
    </lineage>
</organism>
<evidence type="ECO:0000313" key="3">
    <source>
        <dbReference type="Proteomes" id="UP000018890"/>
    </source>
</evidence>
<accession>W4Q007</accession>
<name>W4Q007_9BACI</name>
<feature type="compositionally biased region" description="Low complexity" evidence="1">
    <location>
        <begin position="7"/>
        <end position="20"/>
    </location>
</feature>
<evidence type="ECO:0000313" key="2">
    <source>
        <dbReference type="EMBL" id="GAE25280.1"/>
    </source>
</evidence>
<keyword evidence="3" id="KW-1185">Reference proteome</keyword>
<dbReference type="EMBL" id="BAUT01000008">
    <property type="protein sequence ID" value="GAE25280.1"/>
    <property type="molecule type" value="Genomic_DNA"/>
</dbReference>
<dbReference type="OrthoDB" id="2941866at2"/>
<comment type="caution">
    <text evidence="2">The sequence shown here is derived from an EMBL/GenBank/DDBJ whole genome shotgun (WGS) entry which is preliminary data.</text>
</comment>
<evidence type="ECO:0000256" key="1">
    <source>
        <dbReference type="SAM" id="MobiDB-lite"/>
    </source>
</evidence>
<reference evidence="2" key="1">
    <citation type="journal article" date="2014" name="Genome Announc.">
        <title>Draft Genome Sequences of Three Alkaliphilic Bacillus Strains, Bacillus wakoensis JCM 9140T, Bacillus akibai JCM 9157T, and Bacillus hemicellulosilyticus JCM 9152T.</title>
        <authorList>
            <person name="Yuki M."/>
            <person name="Oshima K."/>
            <person name="Suda W."/>
            <person name="Oshida Y."/>
            <person name="Kitamura K."/>
            <person name="Iida T."/>
            <person name="Hattori M."/>
            <person name="Ohkuma M."/>
        </authorList>
    </citation>
    <scope>NUCLEOTIDE SEQUENCE [LARGE SCALE GENOMIC DNA]</scope>
    <source>
        <strain evidence="2">JCM 9140</strain>
    </source>
</reference>
<proteinExistence type="predicted"/>
<dbReference type="RefSeq" id="WP_052002082.1">
    <property type="nucleotide sequence ID" value="NZ_BAUT01000008.1"/>
</dbReference>
<sequence length="112" mass="12867">MFRNDPPHFQNPYQYQQQPPIQQPHPQQPPQRQRRQIDPHAKLTPNQIAVITAILTNALRVQSILVDKDKTIQVLLEGSLNIQQKSELDKLVDQVRDVPVGDFLSSLLNKDS</sequence>
<protein>
    <submittedName>
        <fullName evidence="2">Uncharacterized protein</fullName>
    </submittedName>
</protein>
<feature type="region of interest" description="Disordered" evidence="1">
    <location>
        <begin position="1"/>
        <end position="40"/>
    </location>
</feature>